<protein>
    <submittedName>
        <fullName evidence="1">Uncharacterized protein</fullName>
    </submittedName>
</protein>
<proteinExistence type="predicted"/>
<accession>A0A139N632</accession>
<comment type="caution">
    <text evidence="1">The sequence shown here is derived from an EMBL/GenBank/DDBJ whole genome shotgun (WGS) entry which is preliminary data.</text>
</comment>
<evidence type="ECO:0000313" key="1">
    <source>
        <dbReference type="EMBL" id="KXT71505.1"/>
    </source>
</evidence>
<sequence>MVERGFFLTKRTVVSIEGVEGKNAITDRKNLSLFILNAYFGT</sequence>
<dbReference type="EMBL" id="LQRC01000180">
    <property type="protein sequence ID" value="KXT71505.1"/>
    <property type="molecule type" value="Genomic_DNA"/>
</dbReference>
<name>A0A139N632_STRGN</name>
<organism evidence="1 2">
    <name type="scientific">Streptococcus gordonii</name>
    <dbReference type="NCBI Taxonomy" id="1302"/>
    <lineage>
        <taxon>Bacteria</taxon>
        <taxon>Bacillati</taxon>
        <taxon>Bacillota</taxon>
        <taxon>Bacilli</taxon>
        <taxon>Lactobacillales</taxon>
        <taxon>Streptococcaceae</taxon>
        <taxon>Streptococcus</taxon>
    </lineage>
</organism>
<evidence type="ECO:0000313" key="2">
    <source>
        <dbReference type="Proteomes" id="UP000070096"/>
    </source>
</evidence>
<reference evidence="1 2" key="1">
    <citation type="submission" date="2016-01" db="EMBL/GenBank/DDBJ databases">
        <title>Highly variable Streptococcus oralis are common among viridans streptococci isolated from primates.</title>
        <authorList>
            <person name="Denapaite D."/>
            <person name="Rieger M."/>
            <person name="Koendgen S."/>
            <person name="Brueckner R."/>
            <person name="Ochigava I."/>
            <person name="Kappeler P."/>
            <person name="Maetz-Rensing K."/>
            <person name="Leendertz F."/>
            <person name="Hakenbeck R."/>
        </authorList>
    </citation>
    <scope>NUCLEOTIDE SEQUENCE [LARGE SCALE GENOMIC DNA]</scope>
    <source>
        <strain evidence="1 2">DD07</strain>
    </source>
</reference>
<dbReference type="Proteomes" id="UP000070096">
    <property type="component" value="Unassembled WGS sequence"/>
</dbReference>
<dbReference type="AlphaFoldDB" id="A0A139N632"/>
<gene>
    <name evidence="1" type="ORF">SGODD07_01222</name>
</gene>
<dbReference type="PATRIC" id="fig|1302.21.peg.1367"/>